<organism evidence="2 3">
    <name type="scientific">Botryotinia fuckeliana (strain T4)</name>
    <name type="common">Noble rot fungus</name>
    <name type="synonym">Botrytis cinerea</name>
    <dbReference type="NCBI Taxonomy" id="999810"/>
    <lineage>
        <taxon>Eukaryota</taxon>
        <taxon>Fungi</taxon>
        <taxon>Dikarya</taxon>
        <taxon>Ascomycota</taxon>
        <taxon>Pezizomycotina</taxon>
        <taxon>Leotiomycetes</taxon>
        <taxon>Helotiales</taxon>
        <taxon>Sclerotiniaceae</taxon>
        <taxon>Botrytis</taxon>
    </lineage>
</organism>
<accession>G2Y1F9</accession>
<evidence type="ECO:0000256" key="1">
    <source>
        <dbReference type="SAM" id="MobiDB-lite"/>
    </source>
</evidence>
<dbReference type="InParanoid" id="G2Y1F9"/>
<dbReference type="Proteomes" id="UP000008177">
    <property type="component" value="Unplaced contigs"/>
</dbReference>
<feature type="compositionally biased region" description="Polar residues" evidence="1">
    <location>
        <begin position="14"/>
        <end position="24"/>
    </location>
</feature>
<dbReference type="AlphaFoldDB" id="G2Y1F9"/>
<evidence type="ECO:0000313" key="2">
    <source>
        <dbReference type="EMBL" id="CCD46499.1"/>
    </source>
</evidence>
<feature type="region of interest" description="Disordered" evidence="1">
    <location>
        <begin position="1"/>
        <end position="36"/>
    </location>
</feature>
<dbReference type="EMBL" id="FQ790282">
    <property type="protein sequence ID" value="CCD46499.1"/>
    <property type="molecule type" value="Genomic_DNA"/>
</dbReference>
<protein>
    <submittedName>
        <fullName evidence="2">Uncharacterized protein</fullName>
    </submittedName>
</protein>
<evidence type="ECO:0000313" key="3">
    <source>
        <dbReference type="Proteomes" id="UP000008177"/>
    </source>
</evidence>
<sequence length="36" mass="4374">MNSIDNLPVRYNERWSSTSQNQLYLNHRPKDPRDDL</sequence>
<name>G2Y1F9_BOTF4</name>
<gene>
    <name evidence="2" type="ORF">BofuT4_uP041100.1</name>
</gene>
<proteinExistence type="predicted"/>
<dbReference type="HOGENOM" id="CLU_3359549_0_0_1"/>
<reference evidence="3" key="1">
    <citation type="journal article" date="2011" name="PLoS Genet.">
        <title>Genomic analysis of the necrotrophic fungal pathogens Sclerotinia sclerotiorum and Botrytis cinerea.</title>
        <authorList>
            <person name="Amselem J."/>
            <person name="Cuomo C.A."/>
            <person name="van Kan J.A."/>
            <person name="Viaud M."/>
            <person name="Benito E.P."/>
            <person name="Couloux A."/>
            <person name="Coutinho P.M."/>
            <person name="de Vries R.P."/>
            <person name="Dyer P.S."/>
            <person name="Fillinger S."/>
            <person name="Fournier E."/>
            <person name="Gout L."/>
            <person name="Hahn M."/>
            <person name="Kohn L."/>
            <person name="Lapalu N."/>
            <person name="Plummer K.M."/>
            <person name="Pradier J.M."/>
            <person name="Quevillon E."/>
            <person name="Sharon A."/>
            <person name="Simon A."/>
            <person name="ten Have A."/>
            <person name="Tudzynski B."/>
            <person name="Tudzynski P."/>
            <person name="Wincker P."/>
            <person name="Andrew M."/>
            <person name="Anthouard V."/>
            <person name="Beever R.E."/>
            <person name="Beffa R."/>
            <person name="Benoit I."/>
            <person name="Bouzid O."/>
            <person name="Brault B."/>
            <person name="Chen Z."/>
            <person name="Choquer M."/>
            <person name="Collemare J."/>
            <person name="Cotton P."/>
            <person name="Danchin E.G."/>
            <person name="Da Silva C."/>
            <person name="Gautier A."/>
            <person name="Giraud C."/>
            <person name="Giraud T."/>
            <person name="Gonzalez C."/>
            <person name="Grossetete S."/>
            <person name="Guldener U."/>
            <person name="Henrissat B."/>
            <person name="Howlett B.J."/>
            <person name="Kodira C."/>
            <person name="Kretschmer M."/>
            <person name="Lappartient A."/>
            <person name="Leroch M."/>
            <person name="Levis C."/>
            <person name="Mauceli E."/>
            <person name="Neuveglise C."/>
            <person name="Oeser B."/>
            <person name="Pearson M."/>
            <person name="Poulain J."/>
            <person name="Poussereau N."/>
            <person name="Quesneville H."/>
            <person name="Rascle C."/>
            <person name="Schumacher J."/>
            <person name="Segurens B."/>
            <person name="Sexton A."/>
            <person name="Silva E."/>
            <person name="Sirven C."/>
            <person name="Soanes D.M."/>
            <person name="Talbot N.J."/>
            <person name="Templeton M."/>
            <person name="Yandava C."/>
            <person name="Yarden O."/>
            <person name="Zeng Q."/>
            <person name="Rollins J.A."/>
            <person name="Lebrun M.H."/>
            <person name="Dickman M."/>
        </authorList>
    </citation>
    <scope>NUCLEOTIDE SEQUENCE [LARGE SCALE GENOMIC DNA]</scope>
    <source>
        <strain evidence="3">T4</strain>
    </source>
</reference>